<accession>A0A813GIB2</accession>
<organism evidence="1 2">
    <name type="scientific">Polarella glacialis</name>
    <name type="common">Dinoflagellate</name>
    <dbReference type="NCBI Taxonomy" id="89957"/>
    <lineage>
        <taxon>Eukaryota</taxon>
        <taxon>Sar</taxon>
        <taxon>Alveolata</taxon>
        <taxon>Dinophyceae</taxon>
        <taxon>Suessiales</taxon>
        <taxon>Suessiaceae</taxon>
        <taxon>Polarella</taxon>
    </lineage>
</organism>
<dbReference type="OrthoDB" id="447939at2759"/>
<protein>
    <submittedName>
        <fullName evidence="1">Uncharacterized protein</fullName>
    </submittedName>
</protein>
<gene>
    <name evidence="1" type="ORF">PGLA1383_LOCUS40023</name>
</gene>
<dbReference type="AlphaFoldDB" id="A0A813GIB2"/>
<proteinExistence type="predicted"/>
<reference evidence="1" key="1">
    <citation type="submission" date="2021-02" db="EMBL/GenBank/DDBJ databases">
        <authorList>
            <person name="Dougan E. K."/>
            <person name="Rhodes N."/>
            <person name="Thang M."/>
            <person name="Chan C."/>
        </authorList>
    </citation>
    <scope>NUCLEOTIDE SEQUENCE</scope>
</reference>
<keyword evidence="2" id="KW-1185">Reference proteome</keyword>
<name>A0A813GIB2_POLGL</name>
<dbReference type="EMBL" id="CAJNNV010028005">
    <property type="protein sequence ID" value="CAE8622586.1"/>
    <property type="molecule type" value="Genomic_DNA"/>
</dbReference>
<comment type="caution">
    <text evidence="1">The sequence shown here is derived from an EMBL/GenBank/DDBJ whole genome shotgun (WGS) entry which is preliminary data.</text>
</comment>
<sequence length="510" mass="56319">MELCLAVVAKASHFCIGWRADLIGLFSNRVWAVWEKVRWRCFHKVYLTSPGLNWLRVSDARRVVRTMAATLPEALPATYVPSIRQHVASTMLASCMCPVVVEEESGKRRVLHVDPLAVRNLRSILGEELRTVEEKKHRILRRIKNIRKKLPKAHPRLAAERLEREIHDAQVRALDQLIRPLPKSARRLTVFVESSPRMVQLSLVCKQLADELPVILKEAGISLVTLVAVGGGVCSQSTVQLPCAEGKKGSKVRQGGKDKGASDEAQLPELELAEVNTTEGVEATVDWLRRLSHTANSLGGVAPGGGRLRLADALTRATTADALAGGGGAALLVACSPPSETEVCEALLRRSKMVMQIAGVLGSSPEDPEQSMEKLVNAAAPGSKLHLWFGKEYWMSFAAAREKQLEFMRAFNPRLHDDEGSAYDPDAVHQNRGFGEVISADILEIRLLERIMRECYVEEQRCEQELQCAGRVLARTLVDPEDVKAAMKQQQVVADHTEFLRTATLAFGDC</sequence>
<dbReference type="Proteomes" id="UP000654075">
    <property type="component" value="Unassembled WGS sequence"/>
</dbReference>
<evidence type="ECO:0000313" key="2">
    <source>
        <dbReference type="Proteomes" id="UP000654075"/>
    </source>
</evidence>
<evidence type="ECO:0000313" key="1">
    <source>
        <dbReference type="EMBL" id="CAE8622586.1"/>
    </source>
</evidence>